<feature type="coiled-coil region" evidence="10">
    <location>
        <begin position="63"/>
        <end position="90"/>
    </location>
</feature>
<comment type="similarity">
    <text evidence="4">Belongs to the SPC42 family.</text>
</comment>
<keyword evidence="9" id="KW-0539">Nucleus</keyword>
<evidence type="ECO:0000256" key="11">
    <source>
        <dbReference type="SAM" id="MobiDB-lite"/>
    </source>
</evidence>
<dbReference type="GO" id="GO:0005816">
    <property type="term" value="C:spindle pole body"/>
    <property type="evidence" value="ECO:0007669"/>
    <property type="project" value="UniProtKB-SubCell"/>
</dbReference>
<gene>
    <name evidence="12" type="ORF">HG537_0D01850</name>
</gene>
<evidence type="ECO:0000256" key="10">
    <source>
        <dbReference type="SAM" id="Coils"/>
    </source>
</evidence>
<accession>A0A7H9HR14</accession>
<feature type="region of interest" description="Disordered" evidence="11">
    <location>
        <begin position="280"/>
        <end position="305"/>
    </location>
</feature>
<keyword evidence="8" id="KW-0206">Cytoskeleton</keyword>
<evidence type="ECO:0000256" key="4">
    <source>
        <dbReference type="ARBA" id="ARBA00006867"/>
    </source>
</evidence>
<evidence type="ECO:0000313" key="12">
    <source>
        <dbReference type="EMBL" id="QLQ80184.1"/>
    </source>
</evidence>
<comment type="subcellular location">
    <subcellularLocation>
        <location evidence="3">Cytoplasm</location>
        <location evidence="3">Cytoskeleton</location>
        <location evidence="3">Microtubule organizing center</location>
        <location evidence="3">Spindle pole body</location>
    </subcellularLocation>
    <subcellularLocation>
        <location evidence="2">Nucleus</location>
    </subcellularLocation>
</comment>
<feature type="compositionally biased region" description="Polar residues" evidence="11">
    <location>
        <begin position="280"/>
        <end position="294"/>
    </location>
</feature>
<dbReference type="EMBL" id="CP059270">
    <property type="protein sequence ID" value="QLQ80184.1"/>
    <property type="molecule type" value="Genomic_DNA"/>
</dbReference>
<dbReference type="AlphaFoldDB" id="A0A7H9HR14"/>
<dbReference type="GO" id="GO:0005634">
    <property type="term" value="C:nucleus"/>
    <property type="evidence" value="ECO:0007669"/>
    <property type="project" value="UniProtKB-SubCell"/>
</dbReference>
<keyword evidence="7 10" id="KW-0175">Coiled coil</keyword>
<evidence type="ECO:0000256" key="1">
    <source>
        <dbReference type="ARBA" id="ARBA00003620"/>
    </source>
</evidence>
<evidence type="ECO:0000256" key="6">
    <source>
        <dbReference type="ARBA" id="ARBA00022490"/>
    </source>
</evidence>
<sequence length="318" mass="36435">MKQTVKQNIVKMNLSPTPRRYTSRSKAMGPDNAFLYSDPVDVGDNVIKDRIIPEEYRLNSQMINRLIKQNKELTAKIDAKQEEIDRLNILVGSLRGKLIKYTEMNKKLEEDLVQAGSRVSSRNMTENEQDYIQVPKRRTETQDNVTSHDDRINALSGKLDKLTKLVLQNTVPSTSSPLQSPPPPVPIENHKSSPSEEDIMCKESLELKQMEDQIDSLKRKLLIKRENELRKISLNQELLELMDKLNIPNQQERNLNSANSNSPTYCAECHHERNHNHKNVSTINSKIPSSNPLETPTPLPKRSGLSQIDLNDTLNRIW</sequence>
<evidence type="ECO:0000256" key="3">
    <source>
        <dbReference type="ARBA" id="ARBA00004317"/>
    </source>
</evidence>
<evidence type="ECO:0000256" key="8">
    <source>
        <dbReference type="ARBA" id="ARBA00023212"/>
    </source>
</evidence>
<dbReference type="Pfam" id="PF11544">
    <property type="entry name" value="Spc42p"/>
    <property type="match status" value="1"/>
</dbReference>
<evidence type="ECO:0000256" key="5">
    <source>
        <dbReference type="ARBA" id="ARBA00019821"/>
    </source>
</evidence>
<evidence type="ECO:0000256" key="2">
    <source>
        <dbReference type="ARBA" id="ARBA00004123"/>
    </source>
</evidence>
<evidence type="ECO:0000256" key="9">
    <source>
        <dbReference type="ARBA" id="ARBA00023242"/>
    </source>
</evidence>
<feature type="region of interest" description="Disordered" evidence="11">
    <location>
        <begin position="171"/>
        <end position="196"/>
    </location>
</feature>
<name>A0A7H9HR14_9SACH</name>
<dbReference type="OrthoDB" id="4061426at2759"/>
<dbReference type="Proteomes" id="UP000510647">
    <property type="component" value="Chromosome 4"/>
</dbReference>
<dbReference type="Gene3D" id="1.20.5.1180">
    <property type="entry name" value="Geminin coiled-coil domain"/>
    <property type="match status" value="1"/>
</dbReference>
<reference evidence="12 13" key="1">
    <citation type="submission" date="2020-06" db="EMBL/GenBank/DDBJ databases">
        <title>The yeast mating-type switching endonuclease HO is a domesticated member of an unorthodox homing genetic element family.</title>
        <authorList>
            <person name="Coughlan A.Y."/>
            <person name="Lombardi L."/>
            <person name="Braun-Galleani S."/>
            <person name="Martos A.R."/>
            <person name="Galeote V."/>
            <person name="Bigey F."/>
            <person name="Dequin S."/>
            <person name="Byrne K.P."/>
            <person name="Wolfe K.H."/>
        </authorList>
    </citation>
    <scope>NUCLEOTIDE SEQUENCE [LARGE SCALE GENOMIC DNA]</scope>
    <source>
        <strain evidence="12 13">CBS2947</strain>
    </source>
</reference>
<evidence type="ECO:0000313" key="13">
    <source>
        <dbReference type="Proteomes" id="UP000510647"/>
    </source>
</evidence>
<evidence type="ECO:0000256" key="7">
    <source>
        <dbReference type="ARBA" id="ARBA00023054"/>
    </source>
</evidence>
<organism evidence="12 13">
    <name type="scientific">Torulaspora globosa</name>
    <dbReference type="NCBI Taxonomy" id="48254"/>
    <lineage>
        <taxon>Eukaryota</taxon>
        <taxon>Fungi</taxon>
        <taxon>Dikarya</taxon>
        <taxon>Ascomycota</taxon>
        <taxon>Saccharomycotina</taxon>
        <taxon>Saccharomycetes</taxon>
        <taxon>Saccharomycetales</taxon>
        <taxon>Saccharomycetaceae</taxon>
        <taxon>Torulaspora</taxon>
    </lineage>
</organism>
<proteinExistence type="inferred from homology"/>
<dbReference type="InterPro" id="IPR021611">
    <property type="entry name" value="Spc42"/>
</dbReference>
<protein>
    <recommendedName>
        <fullName evidence="5">Spindle pole body component SPC42</fullName>
    </recommendedName>
</protein>
<comment type="function">
    <text evidence="1">Forms a polymeric layer at the periphery of the spindle pole body (SPB) central plaque which has an essential function during SPB duplication and may facilitate attachment of the SPB to the nuclear membrane.</text>
</comment>
<keyword evidence="6" id="KW-0963">Cytoplasm</keyword>
<keyword evidence="13" id="KW-1185">Reference proteome</keyword>